<evidence type="ECO:0000313" key="3">
    <source>
        <dbReference type="Proteomes" id="UP000035199"/>
    </source>
</evidence>
<dbReference type="STRING" id="571915.CMUST_13470"/>
<proteinExistence type="predicted"/>
<evidence type="ECO:0000313" key="2">
    <source>
        <dbReference type="EMBL" id="AKK06988.1"/>
    </source>
</evidence>
<dbReference type="EMBL" id="CP011542">
    <property type="protein sequence ID" value="AKK06988.1"/>
    <property type="molecule type" value="Genomic_DNA"/>
</dbReference>
<feature type="region of interest" description="Disordered" evidence="1">
    <location>
        <begin position="49"/>
        <end position="79"/>
    </location>
</feature>
<organism evidence="2 3">
    <name type="scientific">Corynebacterium mustelae</name>
    <dbReference type="NCBI Taxonomy" id="571915"/>
    <lineage>
        <taxon>Bacteria</taxon>
        <taxon>Bacillati</taxon>
        <taxon>Actinomycetota</taxon>
        <taxon>Actinomycetes</taxon>
        <taxon>Mycobacteriales</taxon>
        <taxon>Corynebacteriaceae</taxon>
        <taxon>Corynebacterium</taxon>
    </lineage>
</organism>
<dbReference type="KEGG" id="cmv:CMUST_13470"/>
<name>A0A0G3H579_9CORY</name>
<dbReference type="RefSeq" id="WP_047262909.1">
    <property type="nucleotide sequence ID" value="NZ_CP011542.1"/>
</dbReference>
<reference evidence="2 3" key="1">
    <citation type="journal article" date="2015" name="Genome Announc.">
        <title>Complete Genome Sequence of the Type Strain Corynebacterium mustelae DSM 45274, Isolated from Various Tissues of a Male Ferret with Lethal Sepsis.</title>
        <authorList>
            <person name="Ruckert C."/>
            <person name="Eimer J."/>
            <person name="Winkler A."/>
            <person name="Tauch A."/>
        </authorList>
    </citation>
    <scope>NUCLEOTIDE SEQUENCE [LARGE SCALE GENOMIC DNA]</scope>
    <source>
        <strain evidence="2 3">DSM 45274</strain>
    </source>
</reference>
<reference evidence="3" key="2">
    <citation type="submission" date="2015-05" db="EMBL/GenBank/DDBJ databases">
        <title>Complete genome sequence of Corynebacterium mustelae DSM 45274, isolated from various tissues of a male ferret with lethal sepsis.</title>
        <authorList>
            <person name="Ruckert C."/>
            <person name="Albersmeier A."/>
            <person name="Winkler A."/>
            <person name="Tauch A."/>
        </authorList>
    </citation>
    <scope>NUCLEOTIDE SEQUENCE [LARGE SCALE GENOMIC DNA]</scope>
    <source>
        <strain evidence="3">DSM 45274</strain>
    </source>
</reference>
<gene>
    <name evidence="2" type="ORF">CMUST_13470</name>
</gene>
<dbReference type="OrthoDB" id="4425447at2"/>
<dbReference type="PATRIC" id="fig|571915.4.peg.2889"/>
<protein>
    <submittedName>
        <fullName evidence="2">Uncharacterized protein</fullName>
    </submittedName>
</protein>
<dbReference type="Proteomes" id="UP000035199">
    <property type="component" value="Chromosome"/>
</dbReference>
<dbReference type="AlphaFoldDB" id="A0A0G3H579"/>
<keyword evidence="3" id="KW-1185">Reference proteome</keyword>
<accession>A0A0G3H579</accession>
<sequence>MDLSLIIDSLKNFKKFVEAFTGIFEFLPKFIRDSGEFFANSSDFWKDTKNMGATQPDAFDGKPTPGLENPKSAGSSSSS</sequence>
<evidence type="ECO:0000256" key="1">
    <source>
        <dbReference type="SAM" id="MobiDB-lite"/>
    </source>
</evidence>